<sequence length="188" mass="21683">MYIKSRNSKDIYFRNKVLLINMNNGNWVRSSVKYFKTLDKIISSGNHSILEFNNIDNQALNNLKELFKQLLHIDYYVSLEHSYPKDSLHVTITFTHKCNLTCNHCVLSSSPDSSNVLSTYQIKTIIDRVLLVSPTSLIISGGEPFIRKDLFNIISYIRKYYDGNLVIMTNGLLINKKDIPFIKENVDA</sequence>
<dbReference type="Pfam" id="PF04055">
    <property type="entry name" value="Radical_SAM"/>
    <property type="match status" value="1"/>
</dbReference>
<name>A0ABS0QSF9_9STAP</name>
<evidence type="ECO:0000256" key="3">
    <source>
        <dbReference type="ARBA" id="ARBA00023004"/>
    </source>
</evidence>
<dbReference type="PROSITE" id="PS51918">
    <property type="entry name" value="RADICAL_SAM"/>
    <property type="match status" value="1"/>
</dbReference>
<evidence type="ECO:0000256" key="2">
    <source>
        <dbReference type="ARBA" id="ARBA00022723"/>
    </source>
</evidence>
<dbReference type="EMBL" id="JAEDAQ010000037">
    <property type="protein sequence ID" value="MBH9582159.1"/>
    <property type="molecule type" value="Genomic_DNA"/>
</dbReference>
<evidence type="ECO:0000256" key="1">
    <source>
        <dbReference type="ARBA" id="ARBA00022691"/>
    </source>
</evidence>
<dbReference type="InterPro" id="IPR013785">
    <property type="entry name" value="Aldolase_TIM"/>
</dbReference>
<dbReference type="CDD" id="cd01335">
    <property type="entry name" value="Radical_SAM"/>
    <property type="match status" value="1"/>
</dbReference>
<protein>
    <submittedName>
        <fullName evidence="6">Radical SAM protein</fullName>
    </submittedName>
</protein>
<keyword evidence="7" id="KW-1185">Reference proteome</keyword>
<keyword evidence="3" id="KW-0408">Iron</keyword>
<evidence type="ECO:0000256" key="4">
    <source>
        <dbReference type="ARBA" id="ARBA00023014"/>
    </source>
</evidence>
<reference evidence="6 7" key="1">
    <citation type="submission" date="2020-12" db="EMBL/GenBank/DDBJ databases">
        <title>Genomic analysis of Staphylococcus felis from a cat with skin infection.</title>
        <authorList>
            <person name="Aslantas O."/>
            <person name="Keskin O."/>
            <person name="Buyukaltay K."/>
            <person name="Gullu Yucetepe A."/>
        </authorList>
    </citation>
    <scope>NUCLEOTIDE SEQUENCE [LARGE SCALE GENOMIC DNA]</scope>
    <source>
        <strain evidence="6 7">HARRANVET</strain>
    </source>
</reference>
<proteinExistence type="predicted"/>
<dbReference type="PANTHER" id="PTHR11228">
    <property type="entry name" value="RADICAL SAM DOMAIN PROTEIN"/>
    <property type="match status" value="1"/>
</dbReference>
<keyword evidence="1" id="KW-0949">S-adenosyl-L-methionine</keyword>
<keyword evidence="4" id="KW-0411">Iron-sulfur</keyword>
<dbReference type="SFLD" id="SFLDS00029">
    <property type="entry name" value="Radical_SAM"/>
    <property type="match status" value="1"/>
</dbReference>
<dbReference type="InterPro" id="IPR007197">
    <property type="entry name" value="rSAM"/>
</dbReference>
<gene>
    <name evidence="6" type="ORF">I9026_12350</name>
</gene>
<dbReference type="PANTHER" id="PTHR11228:SF7">
    <property type="entry name" value="PQQA PEPTIDE CYCLASE"/>
    <property type="match status" value="1"/>
</dbReference>
<evidence type="ECO:0000259" key="5">
    <source>
        <dbReference type="PROSITE" id="PS51918"/>
    </source>
</evidence>
<dbReference type="SFLD" id="SFLDG01067">
    <property type="entry name" value="SPASM/twitch_domain_containing"/>
    <property type="match status" value="1"/>
</dbReference>
<dbReference type="Proteomes" id="UP000597038">
    <property type="component" value="Unassembled WGS sequence"/>
</dbReference>
<evidence type="ECO:0000313" key="7">
    <source>
        <dbReference type="Proteomes" id="UP000597038"/>
    </source>
</evidence>
<accession>A0ABS0QSF9</accession>
<dbReference type="Gene3D" id="3.20.20.70">
    <property type="entry name" value="Aldolase class I"/>
    <property type="match status" value="1"/>
</dbReference>
<dbReference type="InterPro" id="IPR050377">
    <property type="entry name" value="Radical_SAM_PqqE_MftC-like"/>
</dbReference>
<evidence type="ECO:0000313" key="6">
    <source>
        <dbReference type="EMBL" id="MBH9582159.1"/>
    </source>
</evidence>
<feature type="domain" description="Radical SAM core" evidence="5">
    <location>
        <begin position="84"/>
        <end position="188"/>
    </location>
</feature>
<comment type="caution">
    <text evidence="6">The sequence shown here is derived from an EMBL/GenBank/DDBJ whole genome shotgun (WGS) entry which is preliminary data.</text>
</comment>
<organism evidence="6 7">
    <name type="scientific">Staphylococcus felis</name>
    <dbReference type="NCBI Taxonomy" id="46127"/>
    <lineage>
        <taxon>Bacteria</taxon>
        <taxon>Bacillati</taxon>
        <taxon>Bacillota</taxon>
        <taxon>Bacilli</taxon>
        <taxon>Bacillales</taxon>
        <taxon>Staphylococcaceae</taxon>
        <taxon>Staphylococcus</taxon>
    </lineage>
</organism>
<keyword evidence="2" id="KW-0479">Metal-binding</keyword>
<dbReference type="SUPFAM" id="SSF102114">
    <property type="entry name" value="Radical SAM enzymes"/>
    <property type="match status" value="1"/>
</dbReference>
<dbReference type="InterPro" id="IPR058240">
    <property type="entry name" value="rSAM_sf"/>
</dbReference>